<evidence type="ECO:0000313" key="4">
    <source>
        <dbReference type="EMBL" id="CAG1855201.1"/>
    </source>
</evidence>
<evidence type="ECO:0000313" key="6">
    <source>
        <dbReference type="Proteomes" id="UP000012960"/>
    </source>
</evidence>
<dbReference type="CDD" id="cd16647">
    <property type="entry name" value="mRING-HC-C3HC5_NEU1"/>
    <property type="match status" value="1"/>
</dbReference>
<dbReference type="InterPro" id="IPR001841">
    <property type="entry name" value="Znf_RING"/>
</dbReference>
<proteinExistence type="predicted"/>
<protein>
    <submittedName>
        <fullName evidence="4">(wild Malaysian banana) hypothetical protein</fullName>
    </submittedName>
</protein>
<feature type="domain" description="RING-type" evidence="3">
    <location>
        <begin position="722"/>
        <end position="761"/>
    </location>
</feature>
<evidence type="ECO:0000256" key="2">
    <source>
        <dbReference type="SAM" id="MobiDB-lite"/>
    </source>
</evidence>
<reference evidence="5" key="2">
    <citation type="submission" date="2021-05" db="UniProtKB">
        <authorList>
            <consortium name="EnsemblPlants"/>
        </authorList>
    </citation>
    <scope>IDENTIFICATION</scope>
    <source>
        <strain evidence="5">subsp. malaccensis</strain>
    </source>
</reference>
<accession>A0A804JQJ4</accession>
<dbReference type="Pfam" id="PF13920">
    <property type="entry name" value="zf-C3HC4_3"/>
    <property type="match status" value="1"/>
</dbReference>
<keyword evidence="1" id="KW-0862">Zinc</keyword>
<dbReference type="OrthoDB" id="6078042at2759"/>
<dbReference type="OMA" id="CQSPIED"/>
<dbReference type="Proteomes" id="UP000012960">
    <property type="component" value="Unplaced"/>
</dbReference>
<keyword evidence="6" id="KW-1185">Reference proteome</keyword>
<feature type="region of interest" description="Disordered" evidence="2">
    <location>
        <begin position="44"/>
        <end position="89"/>
    </location>
</feature>
<name>A0A804JQJ4_MUSAM</name>
<evidence type="ECO:0000313" key="5">
    <source>
        <dbReference type="EnsemblPlants" id="Ma07_p00370.1"/>
    </source>
</evidence>
<dbReference type="SUPFAM" id="SSF57850">
    <property type="entry name" value="RING/U-box"/>
    <property type="match status" value="1"/>
</dbReference>
<gene>
    <name evidence="4" type="ORF">GSMUA_54370.1</name>
</gene>
<dbReference type="PANTHER" id="PTHR47820:SF3">
    <property type="entry name" value="OS07G0499800 PROTEIN"/>
    <property type="match status" value="1"/>
</dbReference>
<dbReference type="EMBL" id="HG996473">
    <property type="protein sequence ID" value="CAG1855201.1"/>
    <property type="molecule type" value="Genomic_DNA"/>
</dbReference>
<dbReference type="PANTHER" id="PTHR47820">
    <property type="entry name" value="BNAC05G24000D PROTEIN"/>
    <property type="match status" value="1"/>
</dbReference>
<dbReference type="InParanoid" id="A0A804JQJ4"/>
<evidence type="ECO:0000256" key="1">
    <source>
        <dbReference type="PROSITE-ProRule" id="PRU00175"/>
    </source>
</evidence>
<feature type="region of interest" description="Disordered" evidence="2">
    <location>
        <begin position="268"/>
        <end position="303"/>
    </location>
</feature>
<dbReference type="Gramene" id="Ma07_t00370.1">
    <property type="protein sequence ID" value="Ma07_p00370.1"/>
    <property type="gene ID" value="Ma07_g00370"/>
</dbReference>
<reference evidence="4" key="1">
    <citation type="submission" date="2021-03" db="EMBL/GenBank/DDBJ databases">
        <authorList>
            <consortium name="Genoscope - CEA"/>
            <person name="William W."/>
        </authorList>
    </citation>
    <scope>NUCLEOTIDE SEQUENCE</scope>
    <source>
        <strain evidence="4">Doubled-haploid Pahang</strain>
    </source>
</reference>
<dbReference type="EnsemblPlants" id="Ma07_t00370.1">
    <property type="protein sequence ID" value="Ma07_p00370.1"/>
    <property type="gene ID" value="Ma07_g00370"/>
</dbReference>
<dbReference type="AlphaFoldDB" id="A0A804JQJ4"/>
<dbReference type="InterPro" id="IPR013083">
    <property type="entry name" value="Znf_RING/FYVE/PHD"/>
</dbReference>
<evidence type="ECO:0000259" key="3">
    <source>
        <dbReference type="PROSITE" id="PS50089"/>
    </source>
</evidence>
<keyword evidence="1" id="KW-0863">Zinc-finger</keyword>
<dbReference type="GO" id="GO:0008270">
    <property type="term" value="F:zinc ion binding"/>
    <property type="evidence" value="ECO:0007669"/>
    <property type="project" value="UniProtKB-KW"/>
</dbReference>
<dbReference type="PROSITE" id="PS50089">
    <property type="entry name" value="ZF_RING_2"/>
    <property type="match status" value="1"/>
</dbReference>
<organism evidence="5 6">
    <name type="scientific">Musa acuminata subsp. malaccensis</name>
    <name type="common">Wild banana</name>
    <name type="synonym">Musa malaccensis</name>
    <dbReference type="NCBI Taxonomy" id="214687"/>
    <lineage>
        <taxon>Eukaryota</taxon>
        <taxon>Viridiplantae</taxon>
        <taxon>Streptophyta</taxon>
        <taxon>Embryophyta</taxon>
        <taxon>Tracheophyta</taxon>
        <taxon>Spermatophyta</taxon>
        <taxon>Magnoliopsida</taxon>
        <taxon>Liliopsida</taxon>
        <taxon>Zingiberales</taxon>
        <taxon>Musaceae</taxon>
        <taxon>Musa</taxon>
    </lineage>
</organism>
<sequence length="775" mass="85784">MASSVARIPSADEWHDPGRLAAAVFGAARGRTSFTPANLKKVLVRQQQSKDVPSSSSSSSALTAAGDSVAGEEDGGSPATARRRQSQIHHRWAVQQAREMVTTIDRHAQQAEISTLTTTSQPVSVRAASLLREASPSASECSAGSAAVSSSCAGAGAGDLPPNVRASSLIQMWRELEAEAGLTPKHRTVCGGGTMENASAASFSADEPSGCNSDFSDESDAFVDWNSDMTTTANSSSSCSLNDNEKSRVGSIVKMLSSGHGARRFMATLNSENEPSGRENPVATNKTERLRSTGSSSVLSPRRLRGRGEMENLVARMEKERRRELAALAEHQHVSRFPYRGRLQSMLRLKSLRRQVEVHDQMQGPSTASELDQLHNGSTISYLRERFNHIGQHCGGRKRALESSSSAHVQFPMDAEDTVYKSSAQVQFPMDAEGSAHTYSSDNNQYQEIVIHPQIAPPETNSSYSRSDYLQEGSQSVDGSWDERNLWVTNLDWQRPSNGWHGEAVAEELESYPQQNTSNWISRPSDPWTGWGANRKPDAYHDLFQNFSDNVEIRELLERRRVSTSLASDFCNKMNQLILSFLHRQTQQSFHENSEETHVDYPFWQPSDEYCNAEQDASVSSSLVPLQYHTLHHPENWQHTSFTHQSSHNLLDMEAMRDLRSDMAQIHEEISELRALIESCMDWQAKLRQSIKHDIMDAIHQSGGTASVSQGSKAKPGGRGSCCICCEMQVDSLLYRCGHMCTCFKCACQLQWNSGLCPICRSPIVDVVRTTFPNY</sequence>
<keyword evidence="1" id="KW-0479">Metal-binding</keyword>
<dbReference type="Gene3D" id="3.30.40.10">
    <property type="entry name" value="Zinc/RING finger domain, C3HC4 (zinc finger)"/>
    <property type="match status" value="1"/>
</dbReference>